<keyword evidence="3" id="KW-1185">Reference proteome</keyword>
<gene>
    <name evidence="2" type="ORF">ACFQDO_05480</name>
</gene>
<comment type="caution">
    <text evidence="2">The sequence shown here is derived from an EMBL/GenBank/DDBJ whole genome shotgun (WGS) entry which is preliminary data.</text>
</comment>
<accession>A0ABW1JCB2</accession>
<keyword evidence="2" id="KW-0378">Hydrolase</keyword>
<organism evidence="2 3">
    <name type="scientific">Angustibacter luteus</name>
    <dbReference type="NCBI Taxonomy" id="658456"/>
    <lineage>
        <taxon>Bacteria</taxon>
        <taxon>Bacillati</taxon>
        <taxon>Actinomycetota</taxon>
        <taxon>Actinomycetes</taxon>
        <taxon>Kineosporiales</taxon>
        <taxon>Kineosporiaceae</taxon>
    </lineage>
</organism>
<name>A0ABW1JCB2_9ACTN</name>
<dbReference type="Proteomes" id="UP001596189">
    <property type="component" value="Unassembled WGS sequence"/>
</dbReference>
<protein>
    <submittedName>
        <fullName evidence="2">HNH endonuclease</fullName>
    </submittedName>
</protein>
<keyword evidence="2" id="KW-0540">Nuclease</keyword>
<sequence>MRTLVLNAGYEPLSVVSFKRAVVLVLAGKATVLADTGEPIRSPGSLHRHGVTLSTPSVILLVRYVRAPRRRAVAVSRRGVLRRDGQRCAYCRGHAATVDHVLPRSRGGADTWENLVACCLRCNGIKGNRTPDELGWRLQVRPHAPAGPVWALRGAEAVDPLWEEFLGVAA</sequence>
<dbReference type="InterPro" id="IPR052892">
    <property type="entry name" value="NA-targeting_endonuclease"/>
</dbReference>
<dbReference type="InterPro" id="IPR003615">
    <property type="entry name" value="HNH_nuc"/>
</dbReference>
<evidence type="ECO:0000313" key="2">
    <source>
        <dbReference type="EMBL" id="MFC6006577.1"/>
    </source>
</evidence>
<dbReference type="RefSeq" id="WP_345718058.1">
    <property type="nucleotide sequence ID" value="NZ_BAABFP010000008.1"/>
</dbReference>
<dbReference type="PANTHER" id="PTHR33877:SF2">
    <property type="entry name" value="OS07G0170200 PROTEIN"/>
    <property type="match status" value="1"/>
</dbReference>
<feature type="domain" description="HNH nuclease" evidence="1">
    <location>
        <begin position="75"/>
        <end position="124"/>
    </location>
</feature>
<dbReference type="PANTHER" id="PTHR33877">
    <property type="entry name" value="SLL1193 PROTEIN"/>
    <property type="match status" value="1"/>
</dbReference>
<proteinExistence type="predicted"/>
<reference evidence="3" key="1">
    <citation type="journal article" date="2019" name="Int. J. Syst. Evol. Microbiol.">
        <title>The Global Catalogue of Microorganisms (GCM) 10K type strain sequencing project: providing services to taxonomists for standard genome sequencing and annotation.</title>
        <authorList>
            <consortium name="The Broad Institute Genomics Platform"/>
            <consortium name="The Broad Institute Genome Sequencing Center for Infectious Disease"/>
            <person name="Wu L."/>
            <person name="Ma J."/>
        </authorList>
    </citation>
    <scope>NUCLEOTIDE SEQUENCE [LARGE SCALE GENOMIC DNA]</scope>
    <source>
        <strain evidence="3">KACC 14249</strain>
    </source>
</reference>
<keyword evidence="2" id="KW-0255">Endonuclease</keyword>
<dbReference type="SMART" id="SM00507">
    <property type="entry name" value="HNHc"/>
    <property type="match status" value="1"/>
</dbReference>
<dbReference type="Gene3D" id="1.10.30.50">
    <property type="match status" value="1"/>
</dbReference>
<dbReference type="CDD" id="cd00085">
    <property type="entry name" value="HNHc"/>
    <property type="match status" value="1"/>
</dbReference>
<dbReference type="GO" id="GO:0004519">
    <property type="term" value="F:endonuclease activity"/>
    <property type="evidence" value="ECO:0007669"/>
    <property type="project" value="UniProtKB-KW"/>
</dbReference>
<evidence type="ECO:0000259" key="1">
    <source>
        <dbReference type="SMART" id="SM00507"/>
    </source>
</evidence>
<dbReference type="EMBL" id="JBHSRD010000003">
    <property type="protein sequence ID" value="MFC6006577.1"/>
    <property type="molecule type" value="Genomic_DNA"/>
</dbReference>
<evidence type="ECO:0000313" key="3">
    <source>
        <dbReference type="Proteomes" id="UP001596189"/>
    </source>
</evidence>
<dbReference type="Pfam" id="PF14279">
    <property type="entry name" value="HNH_5"/>
    <property type="match status" value="1"/>
</dbReference>
<dbReference type="InterPro" id="IPR029471">
    <property type="entry name" value="HNH_5"/>
</dbReference>